<dbReference type="RefSeq" id="WP_054521579.1">
    <property type="nucleotide sequence ID" value="NZ_LGKO01000004.1"/>
</dbReference>
<dbReference type="SUPFAM" id="SSF117074">
    <property type="entry name" value="Hypothetical protein PA1324"/>
    <property type="match status" value="1"/>
</dbReference>
<comment type="caution">
    <text evidence="7">The sequence shown here is derived from an EMBL/GenBank/DDBJ whole genome shotgun (WGS) entry which is preliminary data.</text>
</comment>
<dbReference type="Pfam" id="PF11258">
    <property type="entry name" value="DUF3048"/>
    <property type="match status" value="1"/>
</dbReference>
<gene>
    <name evidence="7" type="ORF">SE15_07940</name>
</gene>
<accession>A0A0P6XJ20</accession>
<dbReference type="Pfam" id="PF17210">
    <property type="entry name" value="SdrD_B"/>
    <property type="match status" value="1"/>
</dbReference>
<proteinExistence type="predicted"/>
<dbReference type="Proteomes" id="UP000050544">
    <property type="component" value="Unassembled WGS sequence"/>
</dbReference>
<evidence type="ECO:0000256" key="1">
    <source>
        <dbReference type="ARBA" id="ARBA00004613"/>
    </source>
</evidence>
<keyword evidence="2" id="KW-0964">Secreted</keyword>
<organism evidence="7 8">
    <name type="scientific">Thermanaerothrix daxensis</name>
    <dbReference type="NCBI Taxonomy" id="869279"/>
    <lineage>
        <taxon>Bacteria</taxon>
        <taxon>Bacillati</taxon>
        <taxon>Chloroflexota</taxon>
        <taxon>Anaerolineae</taxon>
        <taxon>Anaerolineales</taxon>
        <taxon>Anaerolineaceae</taxon>
        <taxon>Thermanaerothrix</taxon>
    </lineage>
</organism>
<evidence type="ECO:0000256" key="3">
    <source>
        <dbReference type="ARBA" id="ARBA00022729"/>
    </source>
</evidence>
<comment type="subcellular location">
    <subcellularLocation>
        <location evidence="1">Secreted</location>
    </subcellularLocation>
</comment>
<dbReference type="AlphaFoldDB" id="A0A0P6XJ20"/>
<feature type="domain" description="SD-repeat containing protein B" evidence="5">
    <location>
        <begin position="139"/>
        <end position="245"/>
    </location>
</feature>
<evidence type="ECO:0000259" key="6">
    <source>
        <dbReference type="Pfam" id="PF17479"/>
    </source>
</evidence>
<dbReference type="SUPFAM" id="SSF159774">
    <property type="entry name" value="YerB-like"/>
    <property type="match status" value="2"/>
</dbReference>
<dbReference type="InterPro" id="IPR021416">
    <property type="entry name" value="DUF3048_N"/>
</dbReference>
<evidence type="ECO:0000313" key="8">
    <source>
        <dbReference type="Proteomes" id="UP000050544"/>
    </source>
</evidence>
<name>A0A0P6XJ20_9CHLR</name>
<dbReference type="InterPro" id="IPR023158">
    <property type="entry name" value="YerB-like_sf"/>
</dbReference>
<dbReference type="InterPro" id="IPR033764">
    <property type="entry name" value="Sdr_B"/>
</dbReference>
<evidence type="ECO:0008006" key="9">
    <source>
        <dbReference type="Google" id="ProtNLM"/>
    </source>
</evidence>
<keyword evidence="3" id="KW-0732">Signal</keyword>
<keyword evidence="8" id="KW-1185">Reference proteome</keyword>
<reference evidence="7 8" key="1">
    <citation type="submission" date="2015-07" db="EMBL/GenBank/DDBJ databases">
        <title>Whole genome sequence of Thermanaerothrix daxensis DSM 23592.</title>
        <authorList>
            <person name="Hemp J."/>
            <person name="Ward L.M."/>
            <person name="Pace L.A."/>
            <person name="Fischer W.W."/>
        </authorList>
    </citation>
    <scope>NUCLEOTIDE SEQUENCE [LARGE SCALE GENOMIC DNA]</scope>
    <source>
        <strain evidence="7 8">GNS-1</strain>
    </source>
</reference>
<dbReference type="EMBL" id="LGKO01000004">
    <property type="protein sequence ID" value="KPL83177.1"/>
    <property type="molecule type" value="Genomic_DNA"/>
</dbReference>
<dbReference type="GO" id="GO:0005576">
    <property type="term" value="C:extracellular region"/>
    <property type="evidence" value="ECO:0007669"/>
    <property type="project" value="UniProtKB-SubCell"/>
</dbReference>
<feature type="domain" description="DUF3048" evidence="4">
    <location>
        <begin position="56"/>
        <end position="117"/>
    </location>
</feature>
<dbReference type="Gene3D" id="3.50.90.10">
    <property type="entry name" value="YerB-like"/>
    <property type="match status" value="2"/>
</dbReference>
<evidence type="ECO:0000313" key="7">
    <source>
        <dbReference type="EMBL" id="KPL83177.1"/>
    </source>
</evidence>
<evidence type="ECO:0000256" key="2">
    <source>
        <dbReference type="ARBA" id="ARBA00022525"/>
    </source>
</evidence>
<dbReference type="OrthoDB" id="156071at2"/>
<dbReference type="InterPro" id="IPR035328">
    <property type="entry name" value="DUF3048_C"/>
</dbReference>
<feature type="domain" description="DUF3048" evidence="6">
    <location>
        <begin position="370"/>
        <end position="497"/>
    </location>
</feature>
<dbReference type="STRING" id="869279.SE15_07940"/>
<dbReference type="Pfam" id="PF17479">
    <property type="entry name" value="DUF3048_C"/>
    <property type="match status" value="1"/>
</dbReference>
<evidence type="ECO:0000259" key="5">
    <source>
        <dbReference type="Pfam" id="PF17210"/>
    </source>
</evidence>
<evidence type="ECO:0000259" key="4">
    <source>
        <dbReference type="Pfam" id="PF11258"/>
    </source>
</evidence>
<dbReference type="Gene3D" id="2.60.40.10">
    <property type="entry name" value="Immunoglobulins"/>
    <property type="match status" value="1"/>
</dbReference>
<protein>
    <recommendedName>
        <fullName evidence="9">DUF3048 domain-containing protein</fullName>
    </recommendedName>
</protein>
<sequence length="528" mass="57965">MNKERGTLLLVSFILVLGISLGSIPPHVSAATPTPLSPVYPLGPDQSQFPSGYNPLTGLPVSDPSWLDLPAVLVSLSNFPPSVRPQTGLSFASQVYEIYITEGMTRFLTVFYGEPPRRLPTPSELTPRTEPLGLSGILLGNRVWWDENADGLQQPWEAGLGGIEVQLLDSQGNVLQTARTDGNGYYAFSPLSGNPYRLRIQLPEGFTLTRAHAGDEVEDSDADPRTGQTELFEFITSDLTRDFGLLWQPPAVSTPSGSTAGDSSLRGIEQPQDAGLAGVRSGREAYVPIVNAFPSGCLVAASKSADVNLRICRNVFGINAQDINSAGLTTAQMRALAEANRNPQFPPNYSGNLFDPIPPAGGQPATQLNVFYAYLNQAQWVYDESAQAYWRYQDYGTENRVGQFTPATDRLTQRPLIFENIVILFVEHTARRPTIIDLNMGPGSKGRAIVFRNGQVYTNLIWSMVGEEYEKKTGLARPVRLRYLDGRPFPLAPGQTWFHVATPGSTVRQDSTRPDLWKFRYYPPVGAK</sequence>
<dbReference type="InterPro" id="IPR013783">
    <property type="entry name" value="Ig-like_fold"/>
</dbReference>